<comment type="subcellular location">
    <subcellularLocation>
        <location evidence="1">Membrane</location>
        <topology evidence="1">Multi-pass membrane protein</topology>
    </subcellularLocation>
</comment>
<feature type="transmembrane region" description="Helical" evidence="6">
    <location>
        <begin position="7"/>
        <end position="27"/>
    </location>
</feature>
<comment type="similarity">
    <text evidence="2">Belongs to the EamA transporter family.</text>
</comment>
<organism evidence="8 9">
    <name type="scientific">Mycobacterium nebraskense</name>
    <dbReference type="NCBI Taxonomy" id="244292"/>
    <lineage>
        <taxon>Bacteria</taxon>
        <taxon>Bacillati</taxon>
        <taxon>Actinomycetota</taxon>
        <taxon>Actinomycetes</taxon>
        <taxon>Mycobacteriales</taxon>
        <taxon>Mycobacteriaceae</taxon>
        <taxon>Mycobacterium</taxon>
    </lineage>
</organism>
<name>A0A1X1ZWI4_9MYCO</name>
<gene>
    <name evidence="8" type="ORF">AWC17_27080</name>
</gene>
<feature type="transmembrane region" description="Helical" evidence="6">
    <location>
        <begin position="177"/>
        <end position="199"/>
    </location>
</feature>
<feature type="transmembrane region" description="Helical" evidence="6">
    <location>
        <begin position="33"/>
        <end position="54"/>
    </location>
</feature>
<keyword evidence="9" id="KW-1185">Reference proteome</keyword>
<feature type="transmembrane region" description="Helical" evidence="6">
    <location>
        <begin position="211"/>
        <end position="230"/>
    </location>
</feature>
<evidence type="ECO:0000256" key="1">
    <source>
        <dbReference type="ARBA" id="ARBA00004141"/>
    </source>
</evidence>
<dbReference type="InterPro" id="IPR050638">
    <property type="entry name" value="AA-Vitamin_Transporters"/>
</dbReference>
<dbReference type="InterPro" id="IPR037185">
    <property type="entry name" value="EmrE-like"/>
</dbReference>
<feature type="domain" description="EamA" evidence="7">
    <location>
        <begin position="10"/>
        <end position="142"/>
    </location>
</feature>
<dbReference type="PANTHER" id="PTHR32322:SF2">
    <property type="entry name" value="EAMA DOMAIN-CONTAINING PROTEIN"/>
    <property type="match status" value="1"/>
</dbReference>
<keyword evidence="3 6" id="KW-0812">Transmembrane</keyword>
<evidence type="ECO:0000259" key="7">
    <source>
        <dbReference type="Pfam" id="PF00892"/>
    </source>
</evidence>
<feature type="transmembrane region" description="Helical" evidence="6">
    <location>
        <begin position="66"/>
        <end position="89"/>
    </location>
</feature>
<feature type="transmembrane region" description="Helical" evidence="6">
    <location>
        <begin position="95"/>
        <end position="119"/>
    </location>
</feature>
<dbReference type="InterPro" id="IPR000620">
    <property type="entry name" value="EamA_dom"/>
</dbReference>
<evidence type="ECO:0000256" key="4">
    <source>
        <dbReference type="ARBA" id="ARBA00022989"/>
    </source>
</evidence>
<keyword evidence="5 6" id="KW-0472">Membrane</keyword>
<sequence length="308" mass="31890">MYGRVRPLRMLVVALAWGSCFPLLKWGLRGQSVLWFVTWRAALTGLALLGVSLISRRRRAVQAPVFTVSAWGLISALAVLNVALAFAAMGASVTAMAPGIASVLGNAQALLVVLPAWWLFAERPRVLEVVGVAVGLGGLMLAAGPTGAGRGAWLALLSAAAVAAGAVLARRLAAVDVLAVGAGQFLIGAVFLAVAAVLVDGSPVRGWSVSSLVTVVTLAVVGTALPYVLWFTELRRASITAVTSWTLLVPVVGVAASVLAFHEALTARQWIGDAVTVAALALVAQSGRSGTDRLERWQQTGCEICPRA</sequence>
<dbReference type="EMBL" id="LQPH01000065">
    <property type="protein sequence ID" value="ORW28564.1"/>
    <property type="molecule type" value="Genomic_DNA"/>
</dbReference>
<protein>
    <recommendedName>
        <fullName evidence="7">EamA domain-containing protein</fullName>
    </recommendedName>
</protein>
<dbReference type="RefSeq" id="WP_052742747.1">
    <property type="nucleotide sequence ID" value="NZ_JACKSS010000088.1"/>
</dbReference>
<evidence type="ECO:0000256" key="2">
    <source>
        <dbReference type="ARBA" id="ARBA00007362"/>
    </source>
</evidence>
<evidence type="ECO:0000313" key="9">
    <source>
        <dbReference type="Proteomes" id="UP000193781"/>
    </source>
</evidence>
<dbReference type="Pfam" id="PF00892">
    <property type="entry name" value="EamA"/>
    <property type="match status" value="2"/>
</dbReference>
<dbReference type="STRING" id="244292.ABW17_04970"/>
<accession>A0A1X1ZWI4</accession>
<evidence type="ECO:0000256" key="3">
    <source>
        <dbReference type="ARBA" id="ARBA00022692"/>
    </source>
</evidence>
<feature type="transmembrane region" description="Helical" evidence="6">
    <location>
        <begin position="126"/>
        <end position="145"/>
    </location>
</feature>
<dbReference type="GO" id="GO:0016020">
    <property type="term" value="C:membrane"/>
    <property type="evidence" value="ECO:0007669"/>
    <property type="project" value="UniProtKB-SubCell"/>
</dbReference>
<feature type="transmembrane region" description="Helical" evidence="6">
    <location>
        <begin position="242"/>
        <end position="261"/>
    </location>
</feature>
<feature type="transmembrane region" description="Helical" evidence="6">
    <location>
        <begin position="151"/>
        <end position="170"/>
    </location>
</feature>
<dbReference type="PANTHER" id="PTHR32322">
    <property type="entry name" value="INNER MEMBRANE TRANSPORTER"/>
    <property type="match status" value="1"/>
</dbReference>
<comment type="caution">
    <text evidence="8">The sequence shown here is derived from an EMBL/GenBank/DDBJ whole genome shotgun (WGS) entry which is preliminary data.</text>
</comment>
<evidence type="ECO:0000313" key="8">
    <source>
        <dbReference type="EMBL" id="ORW28564.1"/>
    </source>
</evidence>
<dbReference type="Proteomes" id="UP000193781">
    <property type="component" value="Unassembled WGS sequence"/>
</dbReference>
<reference evidence="8 9" key="1">
    <citation type="submission" date="2016-01" db="EMBL/GenBank/DDBJ databases">
        <title>The new phylogeny of the genus Mycobacterium.</title>
        <authorList>
            <person name="Tarcisio F."/>
            <person name="Conor M."/>
            <person name="Antonella G."/>
            <person name="Elisabetta G."/>
            <person name="Giulia F.S."/>
            <person name="Sara T."/>
            <person name="Anna F."/>
            <person name="Clotilde B."/>
            <person name="Roberto B."/>
            <person name="Veronica D.S."/>
            <person name="Fabio R."/>
            <person name="Monica P."/>
            <person name="Olivier J."/>
            <person name="Enrico T."/>
            <person name="Nicola S."/>
        </authorList>
    </citation>
    <scope>NUCLEOTIDE SEQUENCE [LARGE SCALE GENOMIC DNA]</scope>
    <source>
        <strain evidence="8 9">DSM 44803</strain>
    </source>
</reference>
<evidence type="ECO:0000256" key="6">
    <source>
        <dbReference type="SAM" id="Phobius"/>
    </source>
</evidence>
<dbReference type="SUPFAM" id="SSF103481">
    <property type="entry name" value="Multidrug resistance efflux transporter EmrE"/>
    <property type="match status" value="2"/>
</dbReference>
<evidence type="ECO:0000256" key="5">
    <source>
        <dbReference type="ARBA" id="ARBA00023136"/>
    </source>
</evidence>
<dbReference type="PROSITE" id="PS51257">
    <property type="entry name" value="PROKAR_LIPOPROTEIN"/>
    <property type="match status" value="1"/>
</dbReference>
<keyword evidence="4 6" id="KW-1133">Transmembrane helix</keyword>
<proteinExistence type="inferred from homology"/>
<dbReference type="AlphaFoldDB" id="A0A1X1ZWI4"/>
<feature type="domain" description="EamA" evidence="7">
    <location>
        <begin position="150"/>
        <end position="283"/>
    </location>
</feature>